<dbReference type="AlphaFoldDB" id="A0AAD8V004"/>
<gene>
    <name evidence="2" type="ORF">LY79DRAFT_399184</name>
</gene>
<accession>A0AAD8V004</accession>
<evidence type="ECO:0000256" key="1">
    <source>
        <dbReference type="SAM" id="MobiDB-lite"/>
    </source>
</evidence>
<sequence>MPVQSQIHLKNYSSKCHRRPVPEWADTTPPPSFPPNPKICHQLAPIGPVLAQSHIPRRPQGRGGSGTKTPEHQSIRNLSCAFMSGMMTDDDGVCRPTTAQGGPAPSVYIRYLRRQQQYGLRYLGLAFLLGPVQPCHSQRHFRLPTRSTATPPRHSNPPTLRN</sequence>
<evidence type="ECO:0000313" key="3">
    <source>
        <dbReference type="Proteomes" id="UP001230504"/>
    </source>
</evidence>
<dbReference type="RefSeq" id="XP_060409363.1">
    <property type="nucleotide sequence ID" value="XM_060553006.1"/>
</dbReference>
<dbReference type="GeneID" id="85437246"/>
<feature type="region of interest" description="Disordered" evidence="1">
    <location>
        <begin position="141"/>
        <end position="162"/>
    </location>
</feature>
<organism evidence="2 3">
    <name type="scientific">Colletotrichum navitas</name>
    <dbReference type="NCBI Taxonomy" id="681940"/>
    <lineage>
        <taxon>Eukaryota</taxon>
        <taxon>Fungi</taxon>
        <taxon>Dikarya</taxon>
        <taxon>Ascomycota</taxon>
        <taxon>Pezizomycotina</taxon>
        <taxon>Sordariomycetes</taxon>
        <taxon>Hypocreomycetidae</taxon>
        <taxon>Glomerellales</taxon>
        <taxon>Glomerellaceae</taxon>
        <taxon>Colletotrichum</taxon>
        <taxon>Colletotrichum graminicola species complex</taxon>
    </lineage>
</organism>
<evidence type="ECO:0000313" key="2">
    <source>
        <dbReference type="EMBL" id="KAK1573778.1"/>
    </source>
</evidence>
<feature type="region of interest" description="Disordered" evidence="1">
    <location>
        <begin position="53"/>
        <end position="72"/>
    </location>
</feature>
<proteinExistence type="predicted"/>
<protein>
    <submittedName>
        <fullName evidence="2">Uncharacterized protein</fullName>
    </submittedName>
</protein>
<dbReference type="Proteomes" id="UP001230504">
    <property type="component" value="Unassembled WGS sequence"/>
</dbReference>
<reference evidence="2" key="1">
    <citation type="submission" date="2021-06" db="EMBL/GenBank/DDBJ databases">
        <title>Comparative genomics, transcriptomics and evolutionary studies reveal genomic signatures of adaptation to plant cell wall in hemibiotrophic fungi.</title>
        <authorList>
            <consortium name="DOE Joint Genome Institute"/>
            <person name="Baroncelli R."/>
            <person name="Diaz J.F."/>
            <person name="Benocci T."/>
            <person name="Peng M."/>
            <person name="Battaglia E."/>
            <person name="Haridas S."/>
            <person name="Andreopoulos W."/>
            <person name="Labutti K."/>
            <person name="Pangilinan J."/>
            <person name="Floch G.L."/>
            <person name="Makela M.R."/>
            <person name="Henrissat B."/>
            <person name="Grigoriev I.V."/>
            <person name="Crouch J.A."/>
            <person name="De Vries R.P."/>
            <person name="Sukno S.A."/>
            <person name="Thon M.R."/>
        </authorList>
    </citation>
    <scope>NUCLEOTIDE SEQUENCE</scope>
    <source>
        <strain evidence="2">CBS 125086</strain>
    </source>
</reference>
<name>A0AAD8V004_9PEZI</name>
<keyword evidence="3" id="KW-1185">Reference proteome</keyword>
<comment type="caution">
    <text evidence="2">The sequence shown here is derived from an EMBL/GenBank/DDBJ whole genome shotgun (WGS) entry which is preliminary data.</text>
</comment>
<dbReference type="EMBL" id="JAHLJV010000086">
    <property type="protein sequence ID" value="KAK1573778.1"/>
    <property type="molecule type" value="Genomic_DNA"/>
</dbReference>